<dbReference type="CDD" id="cd00060">
    <property type="entry name" value="FHA"/>
    <property type="match status" value="1"/>
</dbReference>
<dbReference type="InterPro" id="IPR009057">
    <property type="entry name" value="Homeodomain-like_sf"/>
</dbReference>
<evidence type="ECO:0000256" key="1">
    <source>
        <dbReference type="ARBA" id="ARBA00022741"/>
    </source>
</evidence>
<dbReference type="PROSITE" id="PS00676">
    <property type="entry name" value="SIGMA54_INTERACT_2"/>
    <property type="match status" value="1"/>
</dbReference>
<keyword evidence="2" id="KW-0067">ATP-binding</keyword>
<dbReference type="AlphaFoldDB" id="A0A6M0K3A1"/>
<evidence type="ECO:0000259" key="8">
    <source>
        <dbReference type="PROSITE" id="PS50045"/>
    </source>
</evidence>
<dbReference type="GO" id="GO:0006355">
    <property type="term" value="P:regulation of DNA-templated transcription"/>
    <property type="evidence" value="ECO:0007669"/>
    <property type="project" value="InterPro"/>
</dbReference>
<dbReference type="InterPro" id="IPR025944">
    <property type="entry name" value="Sigma_54_int_dom_CS"/>
</dbReference>
<dbReference type="SMART" id="SM00240">
    <property type="entry name" value="FHA"/>
    <property type="match status" value="1"/>
</dbReference>
<accession>A0A6M0K3A1</accession>
<dbReference type="Pfam" id="PF02954">
    <property type="entry name" value="HTH_8"/>
    <property type="match status" value="1"/>
</dbReference>
<sequence length="446" mass="48171">MSTADPSSTQIMPAADEAARKIRLERIELEILSGPDAGREVKLTLPSVKIGTAPDNDVMLTDRTVSRHHAEIRMTQEGLLLSDLGSTNGTFLNGLRVKEAYLGTDSVLTLGSTEIRIGAGTEERPYEVAQESRLGGLVGGTEPMRELYGLIKVVAPTPTTVLITGESGSGKEVVATALHELSGRRGPLVVFDASVTDPEMVRNDLFGHIKGAFTGATGSREGAFRRADGGTLFIDEIGELPLDLQPRLLRALESREVVPVGSDQSVKVDVRVIAATHRNLEAMVQAGEFRADLYYRLSVICLQVPPLREIKPDIPLLVQSFADKMGMPCRLTADAERALLGYHWPGNVRELRNVLERAAVLCRSQEIRPEHLRLRDLGGASQPSPMGDTSGGSSAAVAQSPAELKAMERQMISDAMARNGNNKTAVARELGIPLSTLKRRIAEYGL</sequence>
<protein>
    <submittedName>
        <fullName evidence="9">FHA domain-containing protein</fullName>
    </submittedName>
</protein>
<dbReference type="PROSITE" id="PS50045">
    <property type="entry name" value="SIGMA54_INTERACT_4"/>
    <property type="match status" value="1"/>
</dbReference>
<dbReference type="InterPro" id="IPR058031">
    <property type="entry name" value="AAA_lid_NorR"/>
</dbReference>
<dbReference type="InterPro" id="IPR025943">
    <property type="entry name" value="Sigma_54_int_dom_ATP-bd_2"/>
</dbReference>
<dbReference type="SUPFAM" id="SSF46689">
    <property type="entry name" value="Homeodomain-like"/>
    <property type="match status" value="1"/>
</dbReference>
<keyword evidence="1" id="KW-0547">Nucleotide-binding</keyword>
<dbReference type="InterPro" id="IPR008984">
    <property type="entry name" value="SMAD_FHA_dom_sf"/>
</dbReference>
<name>A0A6M0K3A1_9GAMM</name>
<dbReference type="GO" id="GO:0005524">
    <property type="term" value="F:ATP binding"/>
    <property type="evidence" value="ECO:0007669"/>
    <property type="project" value="UniProtKB-KW"/>
</dbReference>
<dbReference type="PANTHER" id="PTHR32071">
    <property type="entry name" value="TRANSCRIPTIONAL REGULATORY PROTEIN"/>
    <property type="match status" value="1"/>
</dbReference>
<dbReference type="Pfam" id="PF16697">
    <property type="entry name" value="Yop-YscD_cpl"/>
    <property type="match status" value="1"/>
</dbReference>
<dbReference type="Gene3D" id="1.10.10.60">
    <property type="entry name" value="Homeodomain-like"/>
    <property type="match status" value="1"/>
</dbReference>
<evidence type="ECO:0000313" key="10">
    <source>
        <dbReference type="Proteomes" id="UP000483379"/>
    </source>
</evidence>
<comment type="caution">
    <text evidence="9">The sequence shown here is derived from an EMBL/GenBank/DDBJ whole genome shotgun (WGS) entry which is preliminary data.</text>
</comment>
<dbReference type="EMBL" id="JAAIJQ010000041">
    <property type="protein sequence ID" value="NEV63087.1"/>
    <property type="molecule type" value="Genomic_DNA"/>
</dbReference>
<dbReference type="InterPro" id="IPR002078">
    <property type="entry name" value="Sigma_54_int"/>
</dbReference>
<dbReference type="GO" id="GO:0043565">
    <property type="term" value="F:sequence-specific DNA binding"/>
    <property type="evidence" value="ECO:0007669"/>
    <property type="project" value="InterPro"/>
</dbReference>
<evidence type="ECO:0000256" key="3">
    <source>
        <dbReference type="ARBA" id="ARBA00023015"/>
    </source>
</evidence>
<dbReference type="Pfam" id="PF25601">
    <property type="entry name" value="AAA_lid_14"/>
    <property type="match status" value="1"/>
</dbReference>
<keyword evidence="3" id="KW-0805">Transcription regulation</keyword>
<keyword evidence="5" id="KW-0804">Transcription</keyword>
<dbReference type="InterPro" id="IPR025662">
    <property type="entry name" value="Sigma_54_int_dom_ATP-bd_1"/>
</dbReference>
<dbReference type="SMART" id="SM00382">
    <property type="entry name" value="AAA"/>
    <property type="match status" value="1"/>
</dbReference>
<dbReference type="FunFam" id="3.40.50.300:FF:000006">
    <property type="entry name" value="DNA-binding transcriptional regulator NtrC"/>
    <property type="match status" value="1"/>
</dbReference>
<dbReference type="Gene3D" id="3.40.50.300">
    <property type="entry name" value="P-loop containing nucleotide triphosphate hydrolases"/>
    <property type="match status" value="1"/>
</dbReference>
<dbReference type="InterPro" id="IPR000253">
    <property type="entry name" value="FHA_dom"/>
</dbReference>
<feature type="domain" description="Sigma-54 factor interaction" evidence="8">
    <location>
        <begin position="137"/>
        <end position="360"/>
    </location>
</feature>
<dbReference type="PRINTS" id="PR01590">
    <property type="entry name" value="HTHFIS"/>
</dbReference>
<dbReference type="InterPro" id="IPR027417">
    <property type="entry name" value="P-loop_NTPase"/>
</dbReference>
<dbReference type="CDD" id="cd00009">
    <property type="entry name" value="AAA"/>
    <property type="match status" value="1"/>
</dbReference>
<dbReference type="InterPro" id="IPR032030">
    <property type="entry name" value="YscD_cytoplasmic_dom"/>
</dbReference>
<evidence type="ECO:0000256" key="5">
    <source>
        <dbReference type="ARBA" id="ARBA00023163"/>
    </source>
</evidence>
<reference evidence="9 10" key="1">
    <citation type="submission" date="2020-02" db="EMBL/GenBank/DDBJ databases">
        <title>Genome sequences of Thiorhodococcus mannitoliphagus and Thiorhodococcus minor, purple sulfur photosynthetic bacteria in the gammaproteobacterial family, Chromatiaceae.</title>
        <authorList>
            <person name="Aviles F.A."/>
            <person name="Meyer T.E."/>
            <person name="Kyndt J.A."/>
        </authorList>
    </citation>
    <scope>NUCLEOTIDE SEQUENCE [LARGE SCALE GENOMIC DNA]</scope>
    <source>
        <strain evidence="9 10">DSM 11518</strain>
    </source>
</reference>
<dbReference type="InterPro" id="IPR002197">
    <property type="entry name" value="HTH_Fis"/>
</dbReference>
<evidence type="ECO:0000259" key="7">
    <source>
        <dbReference type="PROSITE" id="PS50006"/>
    </source>
</evidence>
<dbReference type="PROSITE" id="PS00688">
    <property type="entry name" value="SIGMA54_INTERACT_3"/>
    <property type="match status" value="1"/>
</dbReference>
<dbReference type="SUPFAM" id="SSF52540">
    <property type="entry name" value="P-loop containing nucleoside triphosphate hydrolases"/>
    <property type="match status" value="1"/>
</dbReference>
<dbReference type="Proteomes" id="UP000483379">
    <property type="component" value="Unassembled WGS sequence"/>
</dbReference>
<evidence type="ECO:0000256" key="4">
    <source>
        <dbReference type="ARBA" id="ARBA00023125"/>
    </source>
</evidence>
<feature type="domain" description="FHA" evidence="7">
    <location>
        <begin position="48"/>
        <end position="97"/>
    </location>
</feature>
<dbReference type="Gene3D" id="1.10.8.60">
    <property type="match status" value="1"/>
</dbReference>
<organism evidence="9 10">
    <name type="scientific">Thiorhodococcus minor</name>
    <dbReference type="NCBI Taxonomy" id="57489"/>
    <lineage>
        <taxon>Bacteria</taxon>
        <taxon>Pseudomonadati</taxon>
        <taxon>Pseudomonadota</taxon>
        <taxon>Gammaproteobacteria</taxon>
        <taxon>Chromatiales</taxon>
        <taxon>Chromatiaceae</taxon>
        <taxon>Thiorhodococcus</taxon>
    </lineage>
</organism>
<dbReference type="InterPro" id="IPR003593">
    <property type="entry name" value="AAA+_ATPase"/>
</dbReference>
<evidence type="ECO:0000256" key="2">
    <source>
        <dbReference type="ARBA" id="ARBA00022840"/>
    </source>
</evidence>
<keyword evidence="4" id="KW-0238">DNA-binding</keyword>
<gene>
    <name evidence="9" type="ORF">G3446_14520</name>
</gene>
<evidence type="ECO:0000256" key="6">
    <source>
        <dbReference type="SAM" id="MobiDB-lite"/>
    </source>
</evidence>
<dbReference type="PROSITE" id="PS50006">
    <property type="entry name" value="FHA_DOMAIN"/>
    <property type="match status" value="1"/>
</dbReference>
<dbReference type="Gene3D" id="2.60.200.20">
    <property type="match status" value="1"/>
</dbReference>
<dbReference type="SUPFAM" id="SSF49879">
    <property type="entry name" value="SMAD/FHA domain"/>
    <property type="match status" value="1"/>
</dbReference>
<evidence type="ECO:0000313" key="9">
    <source>
        <dbReference type="EMBL" id="NEV63087.1"/>
    </source>
</evidence>
<feature type="region of interest" description="Disordered" evidence="6">
    <location>
        <begin position="376"/>
        <end position="396"/>
    </location>
</feature>
<proteinExistence type="predicted"/>
<dbReference type="Pfam" id="PF00158">
    <property type="entry name" value="Sigma54_activat"/>
    <property type="match status" value="1"/>
</dbReference>
<keyword evidence="10" id="KW-1185">Reference proteome</keyword>
<dbReference type="PROSITE" id="PS00675">
    <property type="entry name" value="SIGMA54_INTERACT_1"/>
    <property type="match status" value="1"/>
</dbReference>
<dbReference type="RefSeq" id="WP_164453549.1">
    <property type="nucleotide sequence ID" value="NZ_JAAIJQ010000041.1"/>
</dbReference>